<keyword evidence="5" id="KW-1185">Reference proteome</keyword>
<dbReference type="InterPro" id="IPR016186">
    <property type="entry name" value="C-type_lectin-like/link_sf"/>
</dbReference>
<evidence type="ECO:0000313" key="4">
    <source>
        <dbReference type="EMBL" id="CAG2230771.1"/>
    </source>
</evidence>
<evidence type="ECO:0000256" key="2">
    <source>
        <dbReference type="SAM" id="Phobius"/>
    </source>
</evidence>
<comment type="caution">
    <text evidence="4">The sequence shown here is derived from an EMBL/GenBank/DDBJ whole genome shotgun (WGS) entry which is preliminary data.</text>
</comment>
<evidence type="ECO:0000256" key="3">
    <source>
        <dbReference type="SAM" id="SignalP"/>
    </source>
</evidence>
<dbReference type="InterPro" id="IPR016187">
    <property type="entry name" value="CTDL_fold"/>
</dbReference>
<keyword evidence="2" id="KW-0472">Membrane</keyword>
<keyword evidence="2" id="KW-0812">Transmembrane</keyword>
<feature type="region of interest" description="Disordered" evidence="1">
    <location>
        <begin position="404"/>
        <end position="427"/>
    </location>
</feature>
<feature type="signal peptide" evidence="3">
    <location>
        <begin position="1"/>
        <end position="17"/>
    </location>
</feature>
<protein>
    <recommendedName>
        <fullName evidence="6">C-type lectin domain-containing protein</fullName>
    </recommendedName>
</protein>
<feature type="chain" id="PRO_5035720606" description="C-type lectin domain-containing protein" evidence="3">
    <location>
        <begin position="18"/>
        <end position="548"/>
    </location>
</feature>
<dbReference type="SUPFAM" id="SSF56436">
    <property type="entry name" value="C-type lectin-like"/>
    <property type="match status" value="1"/>
</dbReference>
<reference evidence="4" key="1">
    <citation type="submission" date="2021-03" db="EMBL/GenBank/DDBJ databases">
        <authorList>
            <person name="Bekaert M."/>
        </authorList>
    </citation>
    <scope>NUCLEOTIDE SEQUENCE</scope>
</reference>
<keyword evidence="3" id="KW-0732">Signal</keyword>
<dbReference type="AlphaFoldDB" id="A0A8S3TI69"/>
<keyword evidence="2" id="KW-1133">Transmembrane helix</keyword>
<sequence length="548" mass="62027">MINSFLIFLLLIHQISAYFVHYFPNQETWFDAQVFCYRHGGRLATNEDGLNCNRLKGHIGSDGSTYWTGKYKIISTWISRIGRPYVSTAHSVLICFEVCRKQHVRIKFLAHIGKKCACITENVAHLEKAVNTHECIDSLNSNNRYWVYKVTKNTTLNGPGNCAFVDCRYKPETVGTDYCVAKRTPFCGNSLLSNWNQSQEKCRYHTTPDYLWDICKTLPDEHRNAWLPMHRVVFWTEVTCDGIATNESVTECESFRCYHTGEVPSFQTNIPCSKKADGFFLCFSSPYSMTTDNTKTVADSAKLCPGIYSYKSTNYHGSNERTINAKKTTGKRSFSTIINSPPMLQSTTNIVTKQDDKRHIRDIPKHHATSNIGLIVGGVLGTLAIIGVVILVLILKLRRTQALSKRQNNEQSEISNDNHERNTPSNNIRMNQLYEDEETHAGRPVPVRTKGTEIANEPEGKKPNDVYAVVMKNNNPPPVHVGFKSVVASAEAVESEYDRLNITPKCLANNMENNLYDSSIADRCESDPTYNTATNTRHSRINTEDVYN</sequence>
<organism evidence="4 5">
    <name type="scientific">Mytilus edulis</name>
    <name type="common">Blue mussel</name>
    <dbReference type="NCBI Taxonomy" id="6550"/>
    <lineage>
        <taxon>Eukaryota</taxon>
        <taxon>Metazoa</taxon>
        <taxon>Spiralia</taxon>
        <taxon>Lophotrochozoa</taxon>
        <taxon>Mollusca</taxon>
        <taxon>Bivalvia</taxon>
        <taxon>Autobranchia</taxon>
        <taxon>Pteriomorphia</taxon>
        <taxon>Mytilida</taxon>
        <taxon>Mytiloidea</taxon>
        <taxon>Mytilidae</taxon>
        <taxon>Mytilinae</taxon>
        <taxon>Mytilus</taxon>
    </lineage>
</organism>
<dbReference type="EMBL" id="CAJPWZ010002098">
    <property type="protein sequence ID" value="CAG2230771.1"/>
    <property type="molecule type" value="Genomic_DNA"/>
</dbReference>
<feature type="transmembrane region" description="Helical" evidence="2">
    <location>
        <begin position="372"/>
        <end position="395"/>
    </location>
</feature>
<accession>A0A8S3TI69</accession>
<name>A0A8S3TI69_MYTED</name>
<evidence type="ECO:0000313" key="5">
    <source>
        <dbReference type="Proteomes" id="UP000683360"/>
    </source>
</evidence>
<evidence type="ECO:0000256" key="1">
    <source>
        <dbReference type="SAM" id="MobiDB-lite"/>
    </source>
</evidence>
<dbReference type="OrthoDB" id="6151715at2759"/>
<feature type="compositionally biased region" description="Polar residues" evidence="1">
    <location>
        <begin position="404"/>
        <end position="415"/>
    </location>
</feature>
<dbReference type="Proteomes" id="UP000683360">
    <property type="component" value="Unassembled WGS sequence"/>
</dbReference>
<proteinExistence type="predicted"/>
<dbReference type="Gene3D" id="3.10.100.10">
    <property type="entry name" value="Mannose-Binding Protein A, subunit A"/>
    <property type="match status" value="1"/>
</dbReference>
<gene>
    <name evidence="4" type="ORF">MEDL_43591</name>
</gene>
<evidence type="ECO:0008006" key="6">
    <source>
        <dbReference type="Google" id="ProtNLM"/>
    </source>
</evidence>